<keyword evidence="10" id="KW-1185">Reference proteome</keyword>
<keyword evidence="3 7" id="KW-0812">Transmembrane</keyword>
<comment type="function">
    <text evidence="7">Involved in cell division.</text>
</comment>
<keyword evidence="6 7" id="KW-0131">Cell cycle</keyword>
<dbReference type="RefSeq" id="WP_343048583.1">
    <property type="nucleotide sequence ID" value="NZ_JACCFW010000001.1"/>
</dbReference>
<gene>
    <name evidence="7" type="primary">crgA</name>
    <name evidence="9" type="ORF">HNR15_003329</name>
</gene>
<keyword evidence="4 7" id="KW-1133">Transmembrane helix</keyword>
<dbReference type="InterPro" id="IPR009619">
    <property type="entry name" value="CrgA"/>
</dbReference>
<dbReference type="GO" id="GO:0005886">
    <property type="term" value="C:plasma membrane"/>
    <property type="evidence" value="ECO:0007669"/>
    <property type="project" value="UniProtKB-SubCell"/>
</dbReference>
<dbReference type="GO" id="GO:0051301">
    <property type="term" value="P:cell division"/>
    <property type="evidence" value="ECO:0007669"/>
    <property type="project" value="UniProtKB-UniRule"/>
</dbReference>
<dbReference type="Proteomes" id="UP000571817">
    <property type="component" value="Unassembled WGS sequence"/>
</dbReference>
<feature type="transmembrane region" description="Helical" evidence="7">
    <location>
        <begin position="128"/>
        <end position="146"/>
    </location>
</feature>
<dbReference type="Pfam" id="PF06781">
    <property type="entry name" value="CrgA"/>
    <property type="match status" value="1"/>
</dbReference>
<accession>A0A853DFP6</accession>
<feature type="compositionally biased region" description="Low complexity" evidence="8">
    <location>
        <begin position="24"/>
        <end position="63"/>
    </location>
</feature>
<evidence type="ECO:0000256" key="3">
    <source>
        <dbReference type="ARBA" id="ARBA00022692"/>
    </source>
</evidence>
<proteinExistence type="inferred from homology"/>
<dbReference type="AlphaFoldDB" id="A0A853DFP6"/>
<comment type="similarity">
    <text evidence="7">Belongs to the CrgA family.</text>
</comment>
<organism evidence="9 10">
    <name type="scientific">Allobranchiibius huperziae</name>
    <dbReference type="NCBI Taxonomy" id="1874116"/>
    <lineage>
        <taxon>Bacteria</taxon>
        <taxon>Bacillati</taxon>
        <taxon>Actinomycetota</taxon>
        <taxon>Actinomycetes</taxon>
        <taxon>Micrococcales</taxon>
        <taxon>Dermacoccaceae</taxon>
        <taxon>Allobranchiibius</taxon>
    </lineage>
</organism>
<dbReference type="EMBL" id="JACCFW010000001">
    <property type="protein sequence ID" value="NYJ76366.1"/>
    <property type="molecule type" value="Genomic_DNA"/>
</dbReference>
<reference evidence="9 10" key="1">
    <citation type="submission" date="2020-07" db="EMBL/GenBank/DDBJ databases">
        <title>Sequencing the genomes of 1000 actinobacteria strains.</title>
        <authorList>
            <person name="Klenk H.-P."/>
        </authorList>
    </citation>
    <scope>NUCLEOTIDE SEQUENCE [LARGE SCALE GENOMIC DNA]</scope>
    <source>
        <strain evidence="9 10">DSM 29531</strain>
    </source>
</reference>
<evidence type="ECO:0000256" key="6">
    <source>
        <dbReference type="ARBA" id="ARBA00023306"/>
    </source>
</evidence>
<evidence type="ECO:0000256" key="1">
    <source>
        <dbReference type="ARBA" id="ARBA00022475"/>
    </source>
</evidence>
<protein>
    <recommendedName>
        <fullName evidence="7">Cell division protein CrgA</fullName>
    </recommendedName>
</protein>
<keyword evidence="2 7" id="KW-0132">Cell division</keyword>
<evidence type="ECO:0000256" key="4">
    <source>
        <dbReference type="ARBA" id="ARBA00022989"/>
    </source>
</evidence>
<feature type="compositionally biased region" description="Basic and acidic residues" evidence="8">
    <location>
        <begin position="67"/>
        <end position="77"/>
    </location>
</feature>
<comment type="caution">
    <text evidence="9">The sequence shown here is derived from an EMBL/GenBank/DDBJ whole genome shotgun (WGS) entry which is preliminary data.</text>
</comment>
<name>A0A853DFP6_9MICO</name>
<evidence type="ECO:0000256" key="2">
    <source>
        <dbReference type="ARBA" id="ARBA00022618"/>
    </source>
</evidence>
<evidence type="ECO:0000256" key="5">
    <source>
        <dbReference type="ARBA" id="ARBA00023136"/>
    </source>
</evidence>
<feature type="transmembrane region" description="Helical" evidence="7">
    <location>
        <begin position="93"/>
        <end position="116"/>
    </location>
</feature>
<evidence type="ECO:0000313" key="9">
    <source>
        <dbReference type="EMBL" id="NYJ76366.1"/>
    </source>
</evidence>
<evidence type="ECO:0000256" key="8">
    <source>
        <dbReference type="SAM" id="MobiDB-lite"/>
    </source>
</evidence>
<comment type="subcellular location">
    <subcellularLocation>
        <location evidence="7">Cell membrane</location>
        <topology evidence="7">Multi-pass membrane protein</topology>
    </subcellularLocation>
</comment>
<sequence>MSKPRKDSSTPSGSTPVDARAARDGAAGDAGDTTASSSTKATSAVKTPGAAKKSAKATPAASKGSKKKLDTAEELARRTTAQKVRVSGGDNPVWWVPLMVGFMVLGLLWLVVTYLAQGDYPAPKVGTVWNLGIGFVLVMAGFLMTTRWK</sequence>
<feature type="region of interest" description="Disordered" evidence="8">
    <location>
        <begin position="1"/>
        <end position="83"/>
    </location>
</feature>
<dbReference type="HAMAP" id="MF_00631">
    <property type="entry name" value="CrgA"/>
    <property type="match status" value="1"/>
</dbReference>
<evidence type="ECO:0000256" key="7">
    <source>
        <dbReference type="HAMAP-Rule" id="MF_00631"/>
    </source>
</evidence>
<keyword evidence="1 7" id="KW-1003">Cell membrane</keyword>
<evidence type="ECO:0000313" key="10">
    <source>
        <dbReference type="Proteomes" id="UP000571817"/>
    </source>
</evidence>
<keyword evidence="5 7" id="KW-0472">Membrane</keyword>